<proteinExistence type="predicted"/>
<dbReference type="Proteomes" id="UP000009183">
    <property type="component" value="Chromosome 3"/>
</dbReference>
<protein>
    <submittedName>
        <fullName evidence="1">Uncharacterized protein</fullName>
    </submittedName>
</protein>
<dbReference type="AlphaFoldDB" id="F6HTG8"/>
<dbReference type="InParanoid" id="F6HTG8"/>
<sequence>MAKGILKGYRVFIWNSKVVDEVQNLMRQRTHIFHRLETTETMRAYVAHNMDGNEDVLANLKTMKSEVVVAQELAKEGVNFPRKVGLEKDAS</sequence>
<evidence type="ECO:0000313" key="2">
    <source>
        <dbReference type="Proteomes" id="UP000009183"/>
    </source>
</evidence>
<gene>
    <name evidence="1" type="ordered locus">VIT_03s0017g00330</name>
</gene>
<dbReference type="EMBL" id="FN596248">
    <property type="protein sequence ID" value="CCB57978.1"/>
    <property type="molecule type" value="Genomic_DNA"/>
</dbReference>
<reference evidence="2" key="1">
    <citation type="journal article" date="2007" name="Nature">
        <title>The grapevine genome sequence suggests ancestral hexaploidization in major angiosperm phyla.</title>
        <authorList>
            <consortium name="The French-Italian Public Consortium for Grapevine Genome Characterization."/>
            <person name="Jaillon O."/>
            <person name="Aury J.-M."/>
            <person name="Noel B."/>
            <person name="Policriti A."/>
            <person name="Clepet C."/>
            <person name="Casagrande A."/>
            <person name="Choisne N."/>
            <person name="Aubourg S."/>
            <person name="Vitulo N."/>
            <person name="Jubin C."/>
            <person name="Vezzi A."/>
            <person name="Legeai F."/>
            <person name="Hugueney P."/>
            <person name="Dasilva C."/>
            <person name="Horner D."/>
            <person name="Mica E."/>
            <person name="Jublot D."/>
            <person name="Poulain J."/>
            <person name="Bruyere C."/>
            <person name="Billault A."/>
            <person name="Segurens B."/>
            <person name="Gouyvenoux M."/>
            <person name="Ugarte E."/>
            <person name="Cattonaro F."/>
            <person name="Anthouard V."/>
            <person name="Vico V."/>
            <person name="Del Fabbro C."/>
            <person name="Alaux M."/>
            <person name="Di Gaspero G."/>
            <person name="Dumas V."/>
            <person name="Felice N."/>
            <person name="Paillard S."/>
            <person name="Juman I."/>
            <person name="Moroldo M."/>
            <person name="Scalabrin S."/>
            <person name="Canaguier A."/>
            <person name="Le Clainche I."/>
            <person name="Malacrida G."/>
            <person name="Durand E."/>
            <person name="Pesole G."/>
            <person name="Laucou V."/>
            <person name="Chatelet P."/>
            <person name="Merdinoglu D."/>
            <person name="Delledonne M."/>
            <person name="Pezzotti M."/>
            <person name="Lecharny A."/>
            <person name="Scarpelli C."/>
            <person name="Artiguenave F."/>
            <person name="Pe M.E."/>
            <person name="Valle G."/>
            <person name="Morgante M."/>
            <person name="Caboche M."/>
            <person name="Adam-Blondon A.-F."/>
            <person name="Weissenbach J."/>
            <person name="Quetier F."/>
            <person name="Wincker P."/>
        </authorList>
    </citation>
    <scope>NUCLEOTIDE SEQUENCE [LARGE SCALE GENOMIC DNA]</scope>
    <source>
        <strain evidence="2">cv. Pinot noir / PN40024</strain>
    </source>
</reference>
<accession>F6HTG8</accession>
<keyword evidence="2" id="KW-1185">Reference proteome</keyword>
<dbReference type="PaxDb" id="29760-VIT_03s0017g00330.t01"/>
<organism evidence="1 2">
    <name type="scientific">Vitis vinifera</name>
    <name type="common">Grape</name>
    <dbReference type="NCBI Taxonomy" id="29760"/>
    <lineage>
        <taxon>Eukaryota</taxon>
        <taxon>Viridiplantae</taxon>
        <taxon>Streptophyta</taxon>
        <taxon>Embryophyta</taxon>
        <taxon>Tracheophyta</taxon>
        <taxon>Spermatophyta</taxon>
        <taxon>Magnoliopsida</taxon>
        <taxon>eudicotyledons</taxon>
        <taxon>Gunneridae</taxon>
        <taxon>Pentapetalae</taxon>
        <taxon>rosids</taxon>
        <taxon>Vitales</taxon>
        <taxon>Vitaceae</taxon>
        <taxon>Viteae</taxon>
        <taxon>Vitis</taxon>
    </lineage>
</organism>
<dbReference type="HOGENOM" id="CLU_2431470_0_0_1"/>
<evidence type="ECO:0000313" key="1">
    <source>
        <dbReference type="EMBL" id="CCB57978.1"/>
    </source>
</evidence>
<name>F6HTG8_VITVI</name>